<feature type="region of interest" description="Disordered" evidence="1">
    <location>
        <begin position="1"/>
        <end position="32"/>
    </location>
</feature>
<protein>
    <submittedName>
        <fullName evidence="2">Uncharacterized protein</fullName>
    </submittedName>
</protein>
<proteinExistence type="predicted"/>
<dbReference type="AlphaFoldDB" id="A0A4C1V6B2"/>
<accession>A0A4C1V6B2</accession>
<evidence type="ECO:0000256" key="1">
    <source>
        <dbReference type="SAM" id="MobiDB-lite"/>
    </source>
</evidence>
<evidence type="ECO:0000313" key="3">
    <source>
        <dbReference type="Proteomes" id="UP000299102"/>
    </source>
</evidence>
<dbReference type="EMBL" id="BGZK01000283">
    <property type="protein sequence ID" value="GBP34040.1"/>
    <property type="molecule type" value="Genomic_DNA"/>
</dbReference>
<comment type="caution">
    <text evidence="2">The sequence shown here is derived from an EMBL/GenBank/DDBJ whole genome shotgun (WGS) entry which is preliminary data.</text>
</comment>
<organism evidence="2 3">
    <name type="scientific">Eumeta variegata</name>
    <name type="common">Bagworm moth</name>
    <name type="synonym">Eumeta japonica</name>
    <dbReference type="NCBI Taxonomy" id="151549"/>
    <lineage>
        <taxon>Eukaryota</taxon>
        <taxon>Metazoa</taxon>
        <taxon>Ecdysozoa</taxon>
        <taxon>Arthropoda</taxon>
        <taxon>Hexapoda</taxon>
        <taxon>Insecta</taxon>
        <taxon>Pterygota</taxon>
        <taxon>Neoptera</taxon>
        <taxon>Endopterygota</taxon>
        <taxon>Lepidoptera</taxon>
        <taxon>Glossata</taxon>
        <taxon>Ditrysia</taxon>
        <taxon>Tineoidea</taxon>
        <taxon>Psychidae</taxon>
        <taxon>Oiketicinae</taxon>
        <taxon>Eumeta</taxon>
    </lineage>
</organism>
<gene>
    <name evidence="2" type="ORF">EVAR_94053_1</name>
</gene>
<name>A0A4C1V6B2_EUMVA</name>
<evidence type="ECO:0000313" key="2">
    <source>
        <dbReference type="EMBL" id="GBP34040.1"/>
    </source>
</evidence>
<reference evidence="2 3" key="1">
    <citation type="journal article" date="2019" name="Commun. Biol.">
        <title>The bagworm genome reveals a unique fibroin gene that provides high tensile strength.</title>
        <authorList>
            <person name="Kono N."/>
            <person name="Nakamura H."/>
            <person name="Ohtoshi R."/>
            <person name="Tomita M."/>
            <person name="Numata K."/>
            <person name="Arakawa K."/>
        </authorList>
    </citation>
    <scope>NUCLEOTIDE SEQUENCE [LARGE SCALE GENOMIC DNA]</scope>
</reference>
<dbReference type="Proteomes" id="UP000299102">
    <property type="component" value="Unassembled WGS sequence"/>
</dbReference>
<sequence length="245" mass="27921">MTVPYEGPRGSGRLTLPVRNVTSGDGDTGRPRSRDYKQLIVAACHKNSNLGCKHGAVSRIGACAPRKLHKGLTHVGRTNSKRECPLQRAFHHKQDITWKMKLYRGFVYAFRLASRIHACDRILEPWKPLGTGRSRRSVVWDSVRNPGDVRRARPRRAIDTAFVLFNCYNTLPLHPATRPAHGARSVPSQILQYDISAKTQRRRGEASYNHFILIKIKIVFTLRKSGQKYVHKRNWSGPPEKKLSR</sequence>
<keyword evidence="3" id="KW-1185">Reference proteome</keyword>